<evidence type="ECO:0000313" key="2">
    <source>
        <dbReference type="Proteomes" id="UP000279833"/>
    </source>
</evidence>
<sequence length="95" mass="11084">MNLKKNQAPGQTALKGFKRAFLGNTGKLNKFKLTLNNRFQALQDLLEEKETNKEDDRKGVREALTFYSGRFEEKNKCRQSVAESKKRFNRRLTSK</sequence>
<reference evidence="1 2" key="2">
    <citation type="submission" date="2018-11" db="EMBL/GenBank/DDBJ databases">
        <authorList>
            <consortium name="Pathogen Informatics"/>
        </authorList>
    </citation>
    <scope>NUCLEOTIDE SEQUENCE [LARGE SCALE GENOMIC DNA]</scope>
    <source>
        <strain evidence="1">Dakar</strain>
        <strain evidence="2">Dakar, Senegal</strain>
    </source>
</reference>
<reference evidence="3" key="1">
    <citation type="submission" date="2016-06" db="UniProtKB">
        <authorList>
            <consortium name="WormBaseParasite"/>
        </authorList>
    </citation>
    <scope>IDENTIFICATION</scope>
</reference>
<protein>
    <submittedName>
        <fullName evidence="3">SynN domain-containing protein</fullName>
    </submittedName>
</protein>
<accession>A0A183K9Q4</accession>
<dbReference type="Proteomes" id="UP000279833">
    <property type="component" value="Unassembled WGS sequence"/>
</dbReference>
<keyword evidence="2" id="KW-1185">Reference proteome</keyword>
<evidence type="ECO:0000313" key="3">
    <source>
        <dbReference type="WBParaSite" id="SCUD_0001173701-mRNA-1"/>
    </source>
</evidence>
<gene>
    <name evidence="1" type="ORF">SCUD_LOCUS11737</name>
</gene>
<dbReference type="WBParaSite" id="SCUD_0001173701-mRNA-1">
    <property type="protein sequence ID" value="SCUD_0001173701-mRNA-1"/>
    <property type="gene ID" value="SCUD_0001173701"/>
</dbReference>
<name>A0A183K9Q4_9TREM</name>
<organism evidence="3">
    <name type="scientific">Schistosoma curassoni</name>
    <dbReference type="NCBI Taxonomy" id="6186"/>
    <lineage>
        <taxon>Eukaryota</taxon>
        <taxon>Metazoa</taxon>
        <taxon>Spiralia</taxon>
        <taxon>Lophotrochozoa</taxon>
        <taxon>Platyhelminthes</taxon>
        <taxon>Trematoda</taxon>
        <taxon>Digenea</taxon>
        <taxon>Strigeidida</taxon>
        <taxon>Schistosomatoidea</taxon>
        <taxon>Schistosomatidae</taxon>
        <taxon>Schistosoma</taxon>
    </lineage>
</organism>
<evidence type="ECO:0000313" key="1">
    <source>
        <dbReference type="EMBL" id="VDP45832.1"/>
    </source>
</evidence>
<proteinExistence type="predicted"/>
<dbReference type="AlphaFoldDB" id="A0A183K9Q4"/>
<dbReference type="EMBL" id="UZAK01034611">
    <property type="protein sequence ID" value="VDP45832.1"/>
    <property type="molecule type" value="Genomic_DNA"/>
</dbReference>